<dbReference type="GO" id="GO:0046983">
    <property type="term" value="F:protein dimerization activity"/>
    <property type="evidence" value="ECO:0007669"/>
    <property type="project" value="InterPro"/>
</dbReference>
<evidence type="ECO:0000313" key="8">
    <source>
        <dbReference type="EMBL" id="KAJ9686617.1"/>
    </source>
</evidence>
<keyword evidence="3" id="KW-0949">S-adenosyl-L-methionine</keyword>
<keyword evidence="2" id="KW-0808">Transferase</keyword>
<dbReference type="PANTHER" id="PTHR11746">
    <property type="entry name" value="O-METHYLTRANSFERASE"/>
    <property type="match status" value="1"/>
</dbReference>
<dbReference type="Pfam" id="PF00891">
    <property type="entry name" value="Methyltransf_2"/>
    <property type="match status" value="1"/>
</dbReference>
<dbReference type="EMBL" id="JARBHA010000012">
    <property type="protein sequence ID" value="KAJ9686617.1"/>
    <property type="molecule type" value="Genomic_DNA"/>
</dbReference>
<keyword evidence="5" id="KW-0472">Membrane</keyword>
<evidence type="ECO:0000256" key="4">
    <source>
        <dbReference type="PIRSR" id="PIRSR005739-1"/>
    </source>
</evidence>
<dbReference type="Gene3D" id="3.40.50.150">
    <property type="entry name" value="Vaccinia Virus protein VP39"/>
    <property type="match status" value="2"/>
</dbReference>
<dbReference type="GO" id="GO:0009717">
    <property type="term" value="P:isoflavonoid biosynthetic process"/>
    <property type="evidence" value="ECO:0007669"/>
    <property type="project" value="UniProtKB-ARBA"/>
</dbReference>
<proteinExistence type="predicted"/>
<dbReference type="InterPro" id="IPR036388">
    <property type="entry name" value="WH-like_DNA-bd_sf"/>
</dbReference>
<keyword evidence="1" id="KW-0489">Methyltransferase</keyword>
<evidence type="ECO:0000256" key="3">
    <source>
        <dbReference type="ARBA" id="ARBA00022691"/>
    </source>
</evidence>
<dbReference type="Gene3D" id="1.10.10.10">
    <property type="entry name" value="Winged helix-like DNA-binding domain superfamily/Winged helix DNA-binding domain"/>
    <property type="match status" value="1"/>
</dbReference>
<evidence type="ECO:0000259" key="7">
    <source>
        <dbReference type="Pfam" id="PF08100"/>
    </source>
</evidence>
<evidence type="ECO:0000256" key="2">
    <source>
        <dbReference type="ARBA" id="ARBA00022679"/>
    </source>
</evidence>
<evidence type="ECO:0000259" key="6">
    <source>
        <dbReference type="Pfam" id="PF00891"/>
    </source>
</evidence>
<dbReference type="PROSITE" id="PS51683">
    <property type="entry name" value="SAM_OMT_II"/>
    <property type="match status" value="2"/>
</dbReference>
<keyword evidence="5" id="KW-1133">Transmembrane helix</keyword>
<dbReference type="AlphaFoldDB" id="A0AA39DLP8"/>
<dbReference type="InterPro" id="IPR016461">
    <property type="entry name" value="COMT-like"/>
</dbReference>
<dbReference type="InterPro" id="IPR001077">
    <property type="entry name" value="COMT_C"/>
</dbReference>
<dbReference type="InterPro" id="IPR029063">
    <property type="entry name" value="SAM-dependent_MTases_sf"/>
</dbReference>
<dbReference type="Proteomes" id="UP001168098">
    <property type="component" value="Unassembled WGS sequence"/>
</dbReference>
<dbReference type="SUPFAM" id="SSF53335">
    <property type="entry name" value="S-adenosyl-L-methionine-dependent methyltransferases"/>
    <property type="match status" value="1"/>
</dbReference>
<organism evidence="8 9">
    <name type="scientific">Vitis rotundifolia</name>
    <name type="common">Muscadine grape</name>
    <dbReference type="NCBI Taxonomy" id="103349"/>
    <lineage>
        <taxon>Eukaryota</taxon>
        <taxon>Viridiplantae</taxon>
        <taxon>Streptophyta</taxon>
        <taxon>Embryophyta</taxon>
        <taxon>Tracheophyta</taxon>
        <taxon>Spermatophyta</taxon>
        <taxon>Magnoliopsida</taxon>
        <taxon>eudicotyledons</taxon>
        <taxon>Gunneridae</taxon>
        <taxon>Pentapetalae</taxon>
        <taxon>rosids</taxon>
        <taxon>Vitales</taxon>
        <taxon>Vitaceae</taxon>
        <taxon>Viteae</taxon>
        <taxon>Vitis</taxon>
    </lineage>
</organism>
<dbReference type="InterPro" id="IPR036390">
    <property type="entry name" value="WH_DNA-bd_sf"/>
</dbReference>
<dbReference type="GO" id="GO:0008171">
    <property type="term" value="F:O-methyltransferase activity"/>
    <property type="evidence" value="ECO:0007669"/>
    <property type="project" value="InterPro"/>
</dbReference>
<reference evidence="8 9" key="1">
    <citation type="journal article" date="2023" name="BMC Biotechnol.">
        <title>Vitis rotundifolia cv Carlos genome sequencing.</title>
        <authorList>
            <person name="Huff M."/>
            <person name="Hulse-Kemp A."/>
            <person name="Scheffler B."/>
            <person name="Youngblood R."/>
            <person name="Simpson S."/>
            <person name="Babiker E."/>
            <person name="Staton M."/>
        </authorList>
    </citation>
    <scope>NUCLEOTIDE SEQUENCE [LARGE SCALE GENOMIC DNA]</scope>
    <source>
        <tissue evidence="8">Leaf</tissue>
    </source>
</reference>
<dbReference type="InterPro" id="IPR012967">
    <property type="entry name" value="COMT_dimerisation"/>
</dbReference>
<dbReference type="Pfam" id="PF08100">
    <property type="entry name" value="Dimerisation"/>
    <property type="match status" value="1"/>
</dbReference>
<dbReference type="SUPFAM" id="SSF46785">
    <property type="entry name" value="Winged helix' DNA-binding domain"/>
    <property type="match status" value="1"/>
</dbReference>
<evidence type="ECO:0000313" key="9">
    <source>
        <dbReference type="Proteomes" id="UP001168098"/>
    </source>
</evidence>
<sequence length="381" mass="43058">MVSRSANGDVLKVSSEVDEAELMLQGQANIWRRMFAFADSMTLKCAVELRIADIIHSHARPITLSQIATCIDSPSPDIACLARIMRFLVRAKIFTAAPPPQSDGGETLYGLTPSSKWLLHDAELSLAPMVLMENHPSLMAPWHCFGTCVKEGGIAFEKAHGSQIWDLASENPEFNKLFNDGMARIRISRAFNFDLPHVVASAPAYEGVSHVGGDMFESIPNADAIFMKWIMHDWSDEDCIKIFKNCRKALPEKTGKIIIVDGVIREDSDDPFDKTRLVFDLLMIAHSSNGKERSEVEWKKVLEEGGFPRYRIMEISISSLPVIIESSHASHVMSILFVILYLLILTIWICSICRDTKIIFRYSHFWAPTHVGYFFVWTVWY</sequence>
<feature type="transmembrane region" description="Helical" evidence="5">
    <location>
        <begin position="329"/>
        <end position="350"/>
    </location>
</feature>
<protein>
    <submittedName>
        <fullName evidence="8">Uncharacterized protein</fullName>
    </submittedName>
</protein>
<evidence type="ECO:0000256" key="5">
    <source>
        <dbReference type="SAM" id="Phobius"/>
    </source>
</evidence>
<gene>
    <name evidence="8" type="ORF">PVL29_015475</name>
</gene>
<dbReference type="FunFam" id="1.10.10.10:FF:000213">
    <property type="entry name" value="Coniferyl alcohol 9-O-methyltransferase"/>
    <property type="match status" value="1"/>
</dbReference>
<dbReference type="PIRSF" id="PIRSF005739">
    <property type="entry name" value="O-mtase"/>
    <property type="match status" value="1"/>
</dbReference>
<feature type="transmembrane region" description="Helical" evidence="5">
    <location>
        <begin position="362"/>
        <end position="380"/>
    </location>
</feature>
<dbReference type="GO" id="GO:0008757">
    <property type="term" value="F:S-adenosylmethionine-dependent methyltransferase activity"/>
    <property type="evidence" value="ECO:0007669"/>
    <property type="project" value="UniProtKB-ARBA"/>
</dbReference>
<comment type="caution">
    <text evidence="8">The sequence shown here is derived from an EMBL/GenBank/DDBJ whole genome shotgun (WGS) entry which is preliminary data.</text>
</comment>
<evidence type="ECO:0000256" key="1">
    <source>
        <dbReference type="ARBA" id="ARBA00022603"/>
    </source>
</evidence>
<name>A0AA39DLP8_VITRO</name>
<accession>A0AA39DLP8</accession>
<dbReference type="GO" id="GO:0032259">
    <property type="term" value="P:methylation"/>
    <property type="evidence" value="ECO:0007669"/>
    <property type="project" value="UniProtKB-KW"/>
</dbReference>
<feature type="domain" description="O-methyltransferase C-terminal" evidence="6">
    <location>
        <begin position="189"/>
        <end position="307"/>
    </location>
</feature>
<keyword evidence="5" id="KW-0812">Transmembrane</keyword>
<feature type="domain" description="O-methyltransferase dimerisation" evidence="7">
    <location>
        <begin position="31"/>
        <end position="120"/>
    </location>
</feature>
<keyword evidence="9" id="KW-1185">Reference proteome</keyword>
<feature type="active site" description="Proton acceptor" evidence="4">
    <location>
        <position position="232"/>
    </location>
</feature>